<organism evidence="1 2">
    <name type="scientific">Elysia marginata</name>
    <dbReference type="NCBI Taxonomy" id="1093978"/>
    <lineage>
        <taxon>Eukaryota</taxon>
        <taxon>Metazoa</taxon>
        <taxon>Spiralia</taxon>
        <taxon>Lophotrochozoa</taxon>
        <taxon>Mollusca</taxon>
        <taxon>Gastropoda</taxon>
        <taxon>Heterobranchia</taxon>
        <taxon>Euthyneura</taxon>
        <taxon>Panpulmonata</taxon>
        <taxon>Sacoglossa</taxon>
        <taxon>Placobranchoidea</taxon>
        <taxon>Plakobranchidae</taxon>
        <taxon>Elysia</taxon>
    </lineage>
</organism>
<proteinExistence type="predicted"/>
<evidence type="ECO:0000313" key="2">
    <source>
        <dbReference type="Proteomes" id="UP000762676"/>
    </source>
</evidence>
<dbReference type="AlphaFoldDB" id="A0AAV4FN62"/>
<protein>
    <submittedName>
        <fullName evidence="1">Uncharacterized protein</fullName>
    </submittedName>
</protein>
<gene>
    <name evidence="1" type="ORF">ElyMa_000437600</name>
</gene>
<dbReference type="EMBL" id="BMAT01000859">
    <property type="protein sequence ID" value="GFR74743.1"/>
    <property type="molecule type" value="Genomic_DNA"/>
</dbReference>
<sequence length="177" mass="19488">MHFYHISASDECVPRPMCTSCGFVRVPDRSSNKLVSLTITVTTSRSQSIPPLQRSLLFTSHDRLQNGFQARLHKNLHTNSNLGCFYFNGAVCQDNIDIHTADLTTIGNMLASLGLPGLDLTSLVLAAVTLVLVQVFRSWAQTPANLPPFPGRPVPILGHLLLLGPEAREKMLEIRKT</sequence>
<comment type="caution">
    <text evidence="1">The sequence shown here is derived from an EMBL/GenBank/DDBJ whole genome shotgun (WGS) entry which is preliminary data.</text>
</comment>
<accession>A0AAV4FN62</accession>
<evidence type="ECO:0000313" key="1">
    <source>
        <dbReference type="EMBL" id="GFR74743.1"/>
    </source>
</evidence>
<reference evidence="1 2" key="1">
    <citation type="journal article" date="2021" name="Elife">
        <title>Chloroplast acquisition without the gene transfer in kleptoplastic sea slugs, Plakobranchus ocellatus.</title>
        <authorList>
            <person name="Maeda T."/>
            <person name="Takahashi S."/>
            <person name="Yoshida T."/>
            <person name="Shimamura S."/>
            <person name="Takaki Y."/>
            <person name="Nagai Y."/>
            <person name="Toyoda A."/>
            <person name="Suzuki Y."/>
            <person name="Arimoto A."/>
            <person name="Ishii H."/>
            <person name="Satoh N."/>
            <person name="Nishiyama T."/>
            <person name="Hasebe M."/>
            <person name="Maruyama T."/>
            <person name="Minagawa J."/>
            <person name="Obokata J."/>
            <person name="Shigenobu S."/>
        </authorList>
    </citation>
    <scope>NUCLEOTIDE SEQUENCE [LARGE SCALE GENOMIC DNA]</scope>
</reference>
<name>A0AAV4FN62_9GAST</name>
<keyword evidence="2" id="KW-1185">Reference proteome</keyword>
<dbReference type="Proteomes" id="UP000762676">
    <property type="component" value="Unassembled WGS sequence"/>
</dbReference>